<feature type="binding site" evidence="7">
    <location>
        <position position="84"/>
    </location>
    <ligand>
        <name>ATP</name>
        <dbReference type="ChEBI" id="CHEBI:30616"/>
    </ligand>
</feature>
<protein>
    <submittedName>
        <fullName evidence="10">Heat shock protein 86</fullName>
    </submittedName>
</protein>
<evidence type="ECO:0000256" key="2">
    <source>
        <dbReference type="ARBA" id="ARBA00008239"/>
    </source>
</evidence>
<dbReference type="SUPFAM" id="SSF55874">
    <property type="entry name" value="ATPase domain of HSP90 chaperone/DNA topoisomerase II/histidine kinase"/>
    <property type="match status" value="1"/>
</dbReference>
<dbReference type="GeneID" id="39745618"/>
<dbReference type="PIRSF" id="PIRSF002583">
    <property type="entry name" value="Hsp90"/>
    <property type="match status" value="1"/>
</dbReference>
<dbReference type="Pfam" id="PF00183">
    <property type="entry name" value="HSP90"/>
    <property type="match status" value="1"/>
</dbReference>
<dbReference type="SMART" id="SM00387">
    <property type="entry name" value="HATPase_c"/>
    <property type="match status" value="1"/>
</dbReference>
<comment type="subcellular location">
    <subcellularLocation>
        <location evidence="1">Cytoplasm</location>
    </subcellularLocation>
</comment>
<evidence type="ECO:0000256" key="4">
    <source>
        <dbReference type="ARBA" id="ARBA00022741"/>
    </source>
</evidence>
<dbReference type="CDD" id="cd16927">
    <property type="entry name" value="HATPase_Hsp90-like"/>
    <property type="match status" value="1"/>
</dbReference>
<feature type="compositionally biased region" description="Basic and acidic residues" evidence="8">
    <location>
        <begin position="268"/>
        <end position="279"/>
    </location>
</feature>
<dbReference type="AlphaFoldDB" id="A0A1Y1J9H4"/>
<feature type="region of interest" description="Disordered" evidence="8">
    <location>
        <begin position="217"/>
        <end position="298"/>
    </location>
</feature>
<keyword evidence="3" id="KW-0963">Cytoplasm</keyword>
<dbReference type="FunFam" id="3.40.50.11260:FF:000001">
    <property type="entry name" value="Heat shock protein 90 alpha"/>
    <property type="match status" value="1"/>
</dbReference>
<dbReference type="Proteomes" id="UP000195521">
    <property type="component" value="Unassembled WGS sequence"/>
</dbReference>
<feature type="binding site" evidence="7">
    <location>
        <position position="420"/>
    </location>
    <ligand>
        <name>ATP</name>
        <dbReference type="ChEBI" id="CHEBI:30616"/>
    </ligand>
</feature>
<keyword evidence="6" id="KW-0143">Chaperone</keyword>
<dbReference type="Gene3D" id="3.40.50.11260">
    <property type="match status" value="1"/>
</dbReference>
<dbReference type="Gene3D" id="3.30.565.10">
    <property type="entry name" value="Histidine kinase-like ATPase, C-terminal domain"/>
    <property type="match status" value="1"/>
</dbReference>
<dbReference type="Pfam" id="PF02518">
    <property type="entry name" value="HATPase_c"/>
    <property type="match status" value="1"/>
</dbReference>
<dbReference type="InterPro" id="IPR003594">
    <property type="entry name" value="HATPase_dom"/>
</dbReference>
<proteinExistence type="inferred from homology"/>
<dbReference type="EMBL" id="BDQF01000001">
    <property type="protein sequence ID" value="GAW78920.1"/>
    <property type="molecule type" value="Genomic_DNA"/>
</dbReference>
<organism evidence="10 11">
    <name type="scientific">Plasmodium gonderi</name>
    <dbReference type="NCBI Taxonomy" id="77519"/>
    <lineage>
        <taxon>Eukaryota</taxon>
        <taxon>Sar</taxon>
        <taxon>Alveolata</taxon>
        <taxon>Apicomplexa</taxon>
        <taxon>Aconoidasida</taxon>
        <taxon>Haemosporida</taxon>
        <taxon>Plasmodiidae</taxon>
        <taxon>Plasmodium</taxon>
        <taxon>Plasmodium (Plasmodium)</taxon>
    </lineage>
</organism>
<dbReference type="RefSeq" id="XP_028541509.1">
    <property type="nucleotide sequence ID" value="XM_028685708.1"/>
</dbReference>
<feature type="binding site" evidence="7">
    <location>
        <begin position="119"/>
        <end position="124"/>
    </location>
    <ligand>
        <name>ATP</name>
        <dbReference type="ChEBI" id="CHEBI:30616"/>
    </ligand>
</feature>
<dbReference type="FunFam" id="3.30.230.80:FF:000001">
    <property type="entry name" value="Heat shock protein 90 alpha"/>
    <property type="match status" value="1"/>
</dbReference>
<gene>
    <name evidence="10" type="ORF">PGO_010680</name>
</gene>
<dbReference type="FunFam" id="1.20.120.790:FF:000001">
    <property type="entry name" value="Heat shock protein 90 alpha"/>
    <property type="match status" value="1"/>
</dbReference>
<dbReference type="PANTHER" id="PTHR11528">
    <property type="entry name" value="HEAT SHOCK PROTEIN 90 FAMILY MEMBER"/>
    <property type="match status" value="1"/>
</dbReference>
<keyword evidence="5 7" id="KW-0067">ATP-binding</keyword>
<keyword evidence="4 7" id="KW-0547">Nucleotide-binding</keyword>
<dbReference type="OMA" id="TRMKAEQ"/>
<evidence type="ECO:0000256" key="7">
    <source>
        <dbReference type="PIRSR" id="PIRSR002583-1"/>
    </source>
</evidence>
<dbReference type="InterPro" id="IPR037196">
    <property type="entry name" value="HSP90_C"/>
</dbReference>
<dbReference type="InterPro" id="IPR001404">
    <property type="entry name" value="Hsp90_fam"/>
</dbReference>
<name>A0A1Y1J9H4_PLAGO</name>
<feature type="binding site" evidence="7">
    <location>
        <position position="37"/>
    </location>
    <ligand>
        <name>ATP</name>
        <dbReference type="ChEBI" id="CHEBI:30616"/>
    </ligand>
</feature>
<evidence type="ECO:0000256" key="1">
    <source>
        <dbReference type="ARBA" id="ARBA00004496"/>
    </source>
</evidence>
<dbReference type="GO" id="GO:0005524">
    <property type="term" value="F:ATP binding"/>
    <property type="evidence" value="ECO:0007669"/>
    <property type="project" value="UniProtKB-KW"/>
</dbReference>
<dbReference type="GO" id="GO:0140662">
    <property type="term" value="F:ATP-dependent protein folding chaperone"/>
    <property type="evidence" value="ECO:0007669"/>
    <property type="project" value="InterPro"/>
</dbReference>
<comment type="caution">
    <text evidence="10">The sequence shown here is derived from an EMBL/GenBank/DDBJ whole genome shotgun (WGS) entry which is preliminary data.</text>
</comment>
<feature type="binding site" evidence="7">
    <location>
        <position position="92"/>
    </location>
    <ligand>
        <name>ATP</name>
        <dbReference type="ChEBI" id="CHEBI:30616"/>
    </ligand>
</feature>
<evidence type="ECO:0000313" key="11">
    <source>
        <dbReference type="Proteomes" id="UP000195521"/>
    </source>
</evidence>
<dbReference type="SUPFAM" id="SSF54211">
    <property type="entry name" value="Ribosomal protein S5 domain 2-like"/>
    <property type="match status" value="1"/>
</dbReference>
<feature type="binding site" evidence="7">
    <location>
        <position position="33"/>
    </location>
    <ligand>
        <name>ATP</name>
        <dbReference type="ChEBI" id="CHEBI:30616"/>
    </ligand>
</feature>
<dbReference type="HAMAP" id="MF_00505">
    <property type="entry name" value="HSP90"/>
    <property type="match status" value="1"/>
</dbReference>
<evidence type="ECO:0000256" key="8">
    <source>
        <dbReference type="SAM" id="MobiDB-lite"/>
    </source>
</evidence>
<evidence type="ECO:0000256" key="6">
    <source>
        <dbReference type="ARBA" id="ARBA00023186"/>
    </source>
</evidence>
<feature type="compositionally biased region" description="Basic and acidic residues" evidence="8">
    <location>
        <begin position="228"/>
        <end position="261"/>
    </location>
</feature>
<feature type="binding site" evidence="7">
    <location>
        <position position="79"/>
    </location>
    <ligand>
        <name>ATP</name>
        <dbReference type="ChEBI" id="CHEBI:30616"/>
    </ligand>
</feature>
<evidence type="ECO:0000313" key="10">
    <source>
        <dbReference type="EMBL" id="GAW78920.1"/>
    </source>
</evidence>
<dbReference type="FunFam" id="3.30.565.10:FF:000001">
    <property type="entry name" value="Heat shock protein HSP 90-alpha"/>
    <property type="match status" value="1"/>
</dbReference>
<feature type="binding site" evidence="7">
    <location>
        <position position="171"/>
    </location>
    <ligand>
        <name>ATP</name>
        <dbReference type="ChEBI" id="CHEBI:30616"/>
    </ligand>
</feature>
<evidence type="ECO:0000259" key="9">
    <source>
        <dbReference type="SMART" id="SM00387"/>
    </source>
</evidence>
<keyword evidence="11" id="KW-1185">Reference proteome</keyword>
<dbReference type="SUPFAM" id="SSF110942">
    <property type="entry name" value="HSP90 C-terminal domain"/>
    <property type="match status" value="1"/>
</dbReference>
<dbReference type="GO" id="GO:0051082">
    <property type="term" value="F:unfolded protein binding"/>
    <property type="evidence" value="ECO:0007669"/>
    <property type="project" value="InterPro"/>
</dbReference>
<evidence type="ECO:0000256" key="3">
    <source>
        <dbReference type="ARBA" id="ARBA00022490"/>
    </source>
</evidence>
<feature type="binding site" evidence="7">
    <location>
        <begin position="99"/>
        <end position="100"/>
    </location>
    <ligand>
        <name>ATP</name>
        <dbReference type="ChEBI" id="CHEBI:30616"/>
    </ligand>
</feature>
<evidence type="ECO:0000256" key="5">
    <source>
        <dbReference type="ARBA" id="ARBA00022840"/>
    </source>
</evidence>
<dbReference type="InterPro" id="IPR020568">
    <property type="entry name" value="Ribosomal_Su5_D2-typ_SF"/>
</dbReference>
<dbReference type="PRINTS" id="PR00775">
    <property type="entry name" value="HEATSHOCK90"/>
</dbReference>
<dbReference type="InterPro" id="IPR020575">
    <property type="entry name" value="Hsp90_N"/>
</dbReference>
<sequence>MSKETFAFNADIRQLMSLIINTFYSNKEIFLRELISNASDALDKIRYEAITDTQKLSAEPEFFIRIIPDKTNNTLTIEDSGIGMTKNDLINNLGTIARSGTKAFMEAIQASGDISMIGQFGVGFYSAYLVADHVVVISKNNDDEQYVWESAAGGSFTVTKDETNEKMGRGTKIILHLKEDQLEYLEEKRIKDLVKKHSEFISFPIKLYCERQNEKEITASEDEDEEDADKKSSKDKDQIEDSEKLSQEVEGADNKEKKEHNEEDDDDKEKGDDHPKVEDVTEELENAEKKKKKDKKKKKIHTVEHEWEELNKQKPLWMRKPEEVTNEEYASFYKSLTNDWEDHLAVKHFSVEGQLEFKALLFIPKRAPFDMFENRKKRNNIKLYVRRVFIMDDCEEIIPEWLNFVKGVVDSEDLPLNISRESLQQNKILKVIKKNLIKKCLDMFAELAENKDNYKKFYEQFSKNLKLGIHEDNANRAKITELLRFQTSKSGDEMIGLKEYVDRMKENQKDIYYITGESINAVSNSPFLEALTKKGFEVIYMVDPIDEYAVQQLKDFEGKKLKCCTKEGLDIDDSEEAKKTFETLKAEYEGLCKVIKDVLHEKVEKVVVGQRITDSPCVLVTSEFGWSANMERIMKAQALRDNSMTSYMLSKKIMEINARHPIITALKQKADADKSDKTVKDLIWLLFDTSLLTSGFALEEPTTFSKRIHRMIKLGLSIDEEENNDIELPPLEETIDATDSKMEEVD</sequence>
<keyword evidence="10" id="KW-0346">Stress response</keyword>
<dbReference type="NCBIfam" id="NF003555">
    <property type="entry name" value="PRK05218.1"/>
    <property type="match status" value="1"/>
</dbReference>
<dbReference type="Gene3D" id="3.30.230.80">
    <property type="match status" value="1"/>
</dbReference>
<dbReference type="Gene3D" id="1.20.120.790">
    <property type="entry name" value="Heat shock protein 90, C-terminal domain"/>
    <property type="match status" value="1"/>
</dbReference>
<dbReference type="InterPro" id="IPR036890">
    <property type="entry name" value="HATPase_C_sf"/>
</dbReference>
<feature type="compositionally biased region" description="Basic residues" evidence="8">
    <location>
        <begin position="289"/>
        <end position="298"/>
    </location>
</feature>
<dbReference type="GO" id="GO:0005737">
    <property type="term" value="C:cytoplasm"/>
    <property type="evidence" value="ECO:0007669"/>
    <property type="project" value="UniProtKB-SubCell"/>
</dbReference>
<feature type="domain" description="Histidine kinase/HSP90-like ATPase" evidence="9">
    <location>
        <begin position="26"/>
        <end position="181"/>
    </location>
</feature>
<dbReference type="OrthoDB" id="28737at2759"/>
<accession>A0A1Y1J9H4</accession>
<dbReference type="InterPro" id="IPR019805">
    <property type="entry name" value="Heat_shock_protein_90_CS"/>
</dbReference>
<comment type="similarity">
    <text evidence="2">Belongs to the heat shock protein 90 family.</text>
</comment>
<dbReference type="PROSITE" id="PS00298">
    <property type="entry name" value="HSP90"/>
    <property type="match status" value="1"/>
</dbReference>
<reference evidence="11" key="1">
    <citation type="submission" date="2017-04" db="EMBL/GenBank/DDBJ databases">
        <title>Plasmodium gonderi genome.</title>
        <authorList>
            <person name="Arisue N."/>
            <person name="Honma H."/>
            <person name="Kawai S."/>
            <person name="Tougan T."/>
            <person name="Tanabe K."/>
            <person name="Horii T."/>
        </authorList>
    </citation>
    <scope>NUCLEOTIDE SEQUENCE [LARGE SCALE GENOMIC DNA]</scope>
    <source>
        <strain evidence="11">ATCC 30045</strain>
    </source>
</reference>
<dbReference type="GO" id="GO:0016887">
    <property type="term" value="F:ATP hydrolysis activity"/>
    <property type="evidence" value="ECO:0007669"/>
    <property type="project" value="InterPro"/>
</dbReference>